<accession>A0A9N9G435</accession>
<evidence type="ECO:0000313" key="3">
    <source>
        <dbReference type="EMBL" id="CAG8575989.1"/>
    </source>
</evidence>
<reference evidence="3" key="1">
    <citation type="submission" date="2021-06" db="EMBL/GenBank/DDBJ databases">
        <authorList>
            <person name="Kallberg Y."/>
            <person name="Tangrot J."/>
            <person name="Rosling A."/>
        </authorList>
    </citation>
    <scope>NUCLEOTIDE SEQUENCE</scope>
    <source>
        <strain evidence="3">IA702</strain>
    </source>
</reference>
<evidence type="ECO:0000313" key="4">
    <source>
        <dbReference type="Proteomes" id="UP000789572"/>
    </source>
</evidence>
<evidence type="ECO:0000256" key="1">
    <source>
        <dbReference type="SAM" id="MobiDB-lite"/>
    </source>
</evidence>
<feature type="region of interest" description="Disordered" evidence="1">
    <location>
        <begin position="158"/>
        <end position="177"/>
    </location>
</feature>
<dbReference type="AlphaFoldDB" id="A0A9N9G435"/>
<protein>
    <submittedName>
        <fullName evidence="3">6129_t:CDS:1</fullName>
    </submittedName>
</protein>
<keyword evidence="2" id="KW-0812">Transmembrane</keyword>
<sequence length="220" mass="23045">ASLVKAQVQTGDVAFGITEHMVRVRAKPDKYSYIITTYNQTVTSTANFGNTAFVYFGPDVPPCTQSFVSVVVSPTDFARISNNQVFYAWDAQSCITSCVNTCTKTNPIPNPQTLAWCLVVSNPNNGIIPLKISYAFDNSAFTSNTGTSSITVTSATTNGVSSSPTTVGGAGAGSSSASGGYTATITLSSGVEKISLDSKSILNIGLACIVVIIQSLYYLL</sequence>
<dbReference type="Proteomes" id="UP000789572">
    <property type="component" value="Unassembled WGS sequence"/>
</dbReference>
<name>A0A9N9G435_9GLOM</name>
<comment type="caution">
    <text evidence="3">The sequence shown here is derived from an EMBL/GenBank/DDBJ whole genome shotgun (WGS) entry which is preliminary data.</text>
</comment>
<dbReference type="EMBL" id="CAJVPJ010001111">
    <property type="protein sequence ID" value="CAG8575989.1"/>
    <property type="molecule type" value="Genomic_DNA"/>
</dbReference>
<keyword evidence="4" id="KW-1185">Reference proteome</keyword>
<feature type="non-terminal residue" evidence="3">
    <location>
        <position position="220"/>
    </location>
</feature>
<evidence type="ECO:0000256" key="2">
    <source>
        <dbReference type="SAM" id="Phobius"/>
    </source>
</evidence>
<feature type="transmembrane region" description="Helical" evidence="2">
    <location>
        <begin position="201"/>
        <end position="219"/>
    </location>
</feature>
<keyword evidence="2" id="KW-1133">Transmembrane helix</keyword>
<proteinExistence type="predicted"/>
<keyword evidence="2" id="KW-0472">Membrane</keyword>
<gene>
    <name evidence="3" type="ORF">POCULU_LOCUS6240</name>
</gene>
<organism evidence="3 4">
    <name type="scientific">Paraglomus occultum</name>
    <dbReference type="NCBI Taxonomy" id="144539"/>
    <lineage>
        <taxon>Eukaryota</taxon>
        <taxon>Fungi</taxon>
        <taxon>Fungi incertae sedis</taxon>
        <taxon>Mucoromycota</taxon>
        <taxon>Glomeromycotina</taxon>
        <taxon>Glomeromycetes</taxon>
        <taxon>Paraglomerales</taxon>
        <taxon>Paraglomeraceae</taxon>
        <taxon>Paraglomus</taxon>
    </lineage>
</organism>